<feature type="region of interest" description="Disordered" evidence="1">
    <location>
        <begin position="43"/>
        <end position="72"/>
    </location>
</feature>
<dbReference type="SMART" id="SM00943">
    <property type="entry name" value="Prim-Pol"/>
    <property type="match status" value="1"/>
</dbReference>
<evidence type="ECO:0000256" key="1">
    <source>
        <dbReference type="SAM" id="MobiDB-lite"/>
    </source>
</evidence>
<evidence type="ECO:0000313" key="4">
    <source>
        <dbReference type="Proteomes" id="UP000595703"/>
    </source>
</evidence>
<feature type="domain" description="DNA primase/polymerase bifunctional N-terminal" evidence="2">
    <location>
        <begin position="25"/>
        <end position="222"/>
    </location>
</feature>
<accession>A0A7U3UQQ3</accession>
<evidence type="ECO:0000259" key="2">
    <source>
        <dbReference type="SMART" id="SM00943"/>
    </source>
</evidence>
<keyword evidence="4" id="KW-1185">Reference proteome</keyword>
<gene>
    <name evidence="3" type="ORF">RVR_4880</name>
</gene>
<protein>
    <recommendedName>
        <fullName evidence="2">DNA primase/polymerase bifunctional N-terminal domain-containing protein</fullName>
    </recommendedName>
</protein>
<dbReference type="Pfam" id="PF09250">
    <property type="entry name" value="Prim-Pol"/>
    <property type="match status" value="1"/>
</dbReference>
<evidence type="ECO:0000313" key="3">
    <source>
        <dbReference type="EMBL" id="BBA98625.1"/>
    </source>
</evidence>
<feature type="compositionally biased region" description="Basic and acidic residues" evidence="1">
    <location>
        <begin position="43"/>
        <end position="71"/>
    </location>
</feature>
<reference evidence="3 4" key="1">
    <citation type="journal article" date="2010" name="J. Bacteriol.">
        <title>Biochemical characterization of a novel indole prenyltransferase from Streptomyces sp. SN-593.</title>
        <authorList>
            <person name="Takahashi S."/>
            <person name="Takagi H."/>
            <person name="Toyoda A."/>
            <person name="Uramoto M."/>
            <person name="Nogawa T."/>
            <person name="Ueki M."/>
            <person name="Sakaki Y."/>
            <person name="Osada H."/>
        </authorList>
    </citation>
    <scope>NUCLEOTIDE SEQUENCE [LARGE SCALE GENOMIC DNA]</scope>
    <source>
        <strain evidence="3 4">SN-593</strain>
    </source>
</reference>
<dbReference type="RefSeq" id="WP_202234743.1">
    <property type="nucleotide sequence ID" value="NZ_AP018365.1"/>
</dbReference>
<proteinExistence type="predicted"/>
<dbReference type="AlphaFoldDB" id="A0A7U3UQQ3"/>
<dbReference type="Proteomes" id="UP000595703">
    <property type="component" value="Chromosome"/>
</dbReference>
<organism evidence="3 4">
    <name type="scientific">Actinacidiphila reveromycinica</name>
    <dbReference type="NCBI Taxonomy" id="659352"/>
    <lineage>
        <taxon>Bacteria</taxon>
        <taxon>Bacillati</taxon>
        <taxon>Actinomycetota</taxon>
        <taxon>Actinomycetes</taxon>
        <taxon>Kitasatosporales</taxon>
        <taxon>Streptomycetaceae</taxon>
        <taxon>Actinacidiphila</taxon>
    </lineage>
</organism>
<reference evidence="3 4" key="4">
    <citation type="journal article" date="2020" name="Sci. Rep.">
        <title>beta-carboline chemical signals induce reveromycin production through a LuxR family regulator in Streptomyces sp. SN-593.</title>
        <authorList>
            <person name="Panthee S."/>
            <person name="Kito N."/>
            <person name="Hayashi T."/>
            <person name="Shimizu T."/>
            <person name="Ishikawa J."/>
            <person name="Hamamoto H."/>
            <person name="Osada H."/>
            <person name="Takahashi S."/>
        </authorList>
    </citation>
    <scope>NUCLEOTIDE SEQUENCE [LARGE SCALE GENOMIC DNA]</scope>
    <source>
        <strain evidence="3 4">SN-593</strain>
    </source>
</reference>
<dbReference type="EMBL" id="AP018365">
    <property type="protein sequence ID" value="BBA98625.1"/>
    <property type="molecule type" value="Genomic_DNA"/>
</dbReference>
<reference evidence="3 4" key="3">
    <citation type="journal article" date="2011" name="Nat. Chem. Biol.">
        <title>Reveromycin A biosynthesis uses RevG and RevJ for stereospecific spiroacetal formation.</title>
        <authorList>
            <person name="Takahashi S."/>
            <person name="Toyoda A."/>
            <person name="Sekiyama Y."/>
            <person name="Takagi H."/>
            <person name="Nogawa T."/>
            <person name="Uramoto M."/>
            <person name="Suzuki R."/>
            <person name="Koshino H."/>
            <person name="Kumano T."/>
            <person name="Panthee S."/>
            <person name="Dairi T."/>
            <person name="Ishikawa J."/>
            <person name="Ikeda H."/>
            <person name="Sakaki Y."/>
            <person name="Osada H."/>
        </authorList>
    </citation>
    <scope>NUCLEOTIDE SEQUENCE [LARGE SCALE GENOMIC DNA]</scope>
    <source>
        <strain evidence="3 4">SN-593</strain>
    </source>
</reference>
<dbReference type="InterPro" id="IPR015330">
    <property type="entry name" value="DNA_primase/pol_bifunc_N"/>
</dbReference>
<reference evidence="3 4" key="2">
    <citation type="journal article" date="2011" name="J. Antibiot.">
        <title>Furaquinocins I and J: novel polyketide isoprenoid hybrid compounds from Streptomyces reveromyceticus SN-593.</title>
        <authorList>
            <person name="Panthee S."/>
            <person name="Takahashi S."/>
            <person name="Takagi H."/>
            <person name="Nogawa T."/>
            <person name="Oowada E."/>
            <person name="Uramoto M."/>
            <person name="Osada H."/>
        </authorList>
    </citation>
    <scope>NUCLEOTIDE SEQUENCE [LARGE SCALE GENOMIC DNA]</scope>
    <source>
        <strain evidence="3 4">SN-593</strain>
    </source>
</reference>
<dbReference type="KEGG" id="arev:RVR_4880"/>
<sequence length="269" mass="29261">MREILGRRRKISLRRKERTAFLDAALTYAERWQWRVVPGAGFEGRDGQDARGRGGRGREGRDGRGGQDTRRSACACGRPKCPVPGVHPVEPGLLAATRDPRMVRWWWTRRPDAPVVLATGDRVSAASLPAVAGARALEAMDALGCRLGPVVATPTRYVFLVAPYSLAELGELLDSQDWVPTSLRYHGEGGYVGLPPAGGLPGPLKWVRQPVEAVVPTVPVEAVRTGRVADAVRATRTAERTPWLPRIDALVDALVLAGRTAPDGDRLRY</sequence>
<name>A0A7U3UQQ3_9ACTN</name>